<feature type="region of interest" description="Disordered" evidence="11">
    <location>
        <begin position="459"/>
        <end position="479"/>
    </location>
</feature>
<evidence type="ECO:0000256" key="7">
    <source>
        <dbReference type="ARBA" id="ARBA00023140"/>
    </source>
</evidence>
<dbReference type="InterPro" id="IPR002539">
    <property type="entry name" value="MaoC-like_dom"/>
</dbReference>
<dbReference type="SUPFAM" id="SSF55718">
    <property type="entry name" value="SCP-like"/>
    <property type="match status" value="1"/>
</dbReference>
<evidence type="ECO:0000256" key="3">
    <source>
        <dbReference type="ARBA" id="ARBA00006484"/>
    </source>
</evidence>
<dbReference type="PRINTS" id="PR00080">
    <property type="entry name" value="SDRFAMILY"/>
</dbReference>
<dbReference type="Pfam" id="PF02036">
    <property type="entry name" value="SCP2"/>
    <property type="match status" value="1"/>
</dbReference>
<dbReference type="FunFam" id="3.10.129.10:FF:000013">
    <property type="entry name" value="Peroxisomal multifunctional enzyme type 2"/>
    <property type="match status" value="1"/>
</dbReference>
<keyword evidence="14" id="KW-1185">Reference proteome</keyword>
<sequence>MADLRFDGRVVVVTGAGAGLGKAYALLFASRGAKVVVNDLGGGRHGDGSSSKAADAVVDEIKRNGGTAVADYNSVVDGEKIIKTALDNFGRVDILINNAGILRDKSFAKITDQDWDLVHSVHLKGSFKTTQAAFPVFKKQNYGRIIMTASNSGLYGNFGQANYSSAKLGLVGLANTVAIEGRKNNIFCNVIVPTAASRLTEDILPPDLYAELKPELIAPVVAYLCHESCQENGSIIESAAGWAGRCTIVRANGSLLRRRPEDDVSIENVRDNWSIIRDISNAQRLESIQDATGALMSSLDGLRSGTDGVGGEESDVFQFCNKDTILYALGVGASVTAENELKYLYENSEDFSVLPTYYIMPAMQVMFTSSAVSRAVPGKEIGLEQVLHGEHYIEMVGEVPPQDGKLVSKFRISEVLDKGSGAAIVCDIDTFDQNGNLVARNQCVTFAVGAGKFGGPRTGTKAVPCQPKPSRNPDATLSQKTSVDQAALYRLSGDVNPLHIDPNMALMAGHKTPILHGLCSLGFSVRLVLSAFAGHDTSLFKAVKARFVKPVIPGETLKVDMWREGNRIFFETSVVESNQVVIAGAYVDLKSVKAALPSSPKSNMSNLKSDAIFEFIVDQVKQDPGKAKAIGGVFLYNITKDGKQAKQWTMDLKNAKVFEGKPDGKPNTTLTVSDEDFLLLAEGKLNPQQAFMKGKLKVTGNIMLAQKLAPLLKTNAAKL</sequence>
<dbReference type="GO" id="GO:0016491">
    <property type="term" value="F:oxidoreductase activity"/>
    <property type="evidence" value="ECO:0007669"/>
    <property type="project" value="UniProtKB-KW"/>
</dbReference>
<dbReference type="Gene3D" id="3.10.129.10">
    <property type="entry name" value="Hotdog Thioesterase"/>
    <property type="match status" value="1"/>
</dbReference>
<dbReference type="InterPro" id="IPR020904">
    <property type="entry name" value="Sc_DH/Rdtase_CS"/>
</dbReference>
<evidence type="ECO:0000256" key="8">
    <source>
        <dbReference type="ARBA" id="ARBA00023235"/>
    </source>
</evidence>
<dbReference type="InterPro" id="IPR054357">
    <property type="entry name" value="MFE-2_N"/>
</dbReference>
<name>A0A9P0GF57_9CUCU</name>
<dbReference type="Gene3D" id="3.30.1050.10">
    <property type="entry name" value="SCP2 sterol-binding domain"/>
    <property type="match status" value="1"/>
</dbReference>
<dbReference type="Pfam" id="PF01575">
    <property type="entry name" value="MaoC_dehydratas"/>
    <property type="match status" value="1"/>
</dbReference>
<protein>
    <recommendedName>
        <fullName evidence="10">Peroxisomal multifunctional enzyme type 2</fullName>
    </recommendedName>
</protein>
<evidence type="ECO:0000256" key="5">
    <source>
        <dbReference type="ARBA" id="ARBA00023002"/>
    </source>
</evidence>
<evidence type="ECO:0000256" key="4">
    <source>
        <dbReference type="ARBA" id="ARBA00022832"/>
    </source>
</evidence>
<evidence type="ECO:0000313" key="14">
    <source>
        <dbReference type="Proteomes" id="UP001153636"/>
    </source>
</evidence>
<dbReference type="InterPro" id="IPR036291">
    <property type="entry name" value="NAD(P)-bd_dom_sf"/>
</dbReference>
<dbReference type="SUPFAM" id="SSF51735">
    <property type="entry name" value="NAD(P)-binding Rossmann-fold domains"/>
    <property type="match status" value="1"/>
</dbReference>
<dbReference type="PANTHER" id="PTHR45024">
    <property type="entry name" value="DEHYDROGENASES, SHORT CHAIN"/>
    <property type="match status" value="1"/>
</dbReference>
<dbReference type="AlphaFoldDB" id="A0A9P0GF57"/>
<dbReference type="PROSITE" id="PS00061">
    <property type="entry name" value="ADH_SHORT"/>
    <property type="match status" value="1"/>
</dbReference>
<evidence type="ECO:0000259" key="12">
    <source>
        <dbReference type="SMART" id="SM00822"/>
    </source>
</evidence>
<organism evidence="13 14">
    <name type="scientific">Psylliodes chrysocephalus</name>
    <dbReference type="NCBI Taxonomy" id="3402493"/>
    <lineage>
        <taxon>Eukaryota</taxon>
        <taxon>Metazoa</taxon>
        <taxon>Ecdysozoa</taxon>
        <taxon>Arthropoda</taxon>
        <taxon>Hexapoda</taxon>
        <taxon>Insecta</taxon>
        <taxon>Pterygota</taxon>
        <taxon>Neoptera</taxon>
        <taxon>Endopterygota</taxon>
        <taxon>Coleoptera</taxon>
        <taxon>Polyphaga</taxon>
        <taxon>Cucujiformia</taxon>
        <taxon>Chrysomeloidea</taxon>
        <taxon>Chrysomelidae</taxon>
        <taxon>Galerucinae</taxon>
        <taxon>Alticini</taxon>
        <taxon>Psylliodes</taxon>
    </lineage>
</organism>
<comment type="subcellular location">
    <subcellularLocation>
        <location evidence="1">Peroxisome</location>
    </subcellularLocation>
</comment>
<evidence type="ECO:0000256" key="9">
    <source>
        <dbReference type="ARBA" id="ARBA00023239"/>
    </source>
</evidence>
<feature type="domain" description="Ketoreductase" evidence="12">
    <location>
        <begin position="9"/>
        <end position="183"/>
    </location>
</feature>
<evidence type="ECO:0000256" key="6">
    <source>
        <dbReference type="ARBA" id="ARBA00023098"/>
    </source>
</evidence>
<evidence type="ECO:0000256" key="10">
    <source>
        <dbReference type="ARBA" id="ARBA00073497"/>
    </source>
</evidence>
<keyword evidence="6" id="KW-0443">Lipid metabolism</keyword>
<evidence type="ECO:0000313" key="13">
    <source>
        <dbReference type="EMBL" id="CAH1108606.1"/>
    </source>
</evidence>
<gene>
    <name evidence="13" type="ORF">PSYICH_LOCUS8535</name>
</gene>
<dbReference type="OrthoDB" id="3592703at2759"/>
<dbReference type="EMBL" id="OV651815">
    <property type="protein sequence ID" value="CAH1108606.1"/>
    <property type="molecule type" value="Genomic_DNA"/>
</dbReference>
<dbReference type="InterPro" id="IPR051687">
    <property type="entry name" value="Peroxisomal_Beta-Oxidation"/>
</dbReference>
<dbReference type="FunFam" id="3.40.50.720:FF:000185">
    <property type="entry name" value="peroxisomal multifunctional enzyme type 2"/>
    <property type="match status" value="1"/>
</dbReference>
<dbReference type="PANTHER" id="PTHR45024:SF2">
    <property type="entry name" value="SCP2 DOMAIN-CONTAINING PROTEIN"/>
    <property type="match status" value="1"/>
</dbReference>
<dbReference type="InterPro" id="IPR002347">
    <property type="entry name" value="SDR_fam"/>
</dbReference>
<dbReference type="GO" id="GO:0005777">
    <property type="term" value="C:peroxisome"/>
    <property type="evidence" value="ECO:0007669"/>
    <property type="project" value="UniProtKB-SubCell"/>
</dbReference>
<dbReference type="Pfam" id="PF22622">
    <property type="entry name" value="MFE-2_hydrat-2_N"/>
    <property type="match status" value="1"/>
</dbReference>
<keyword evidence="9" id="KW-0456">Lyase</keyword>
<keyword evidence="8" id="KW-0413">Isomerase</keyword>
<dbReference type="InterPro" id="IPR036527">
    <property type="entry name" value="SCP2_sterol-bd_dom_sf"/>
</dbReference>
<evidence type="ECO:0000256" key="1">
    <source>
        <dbReference type="ARBA" id="ARBA00004275"/>
    </source>
</evidence>
<evidence type="ECO:0000256" key="2">
    <source>
        <dbReference type="ARBA" id="ARBA00005005"/>
    </source>
</evidence>
<dbReference type="GO" id="GO:0018812">
    <property type="term" value="F:3-hydroxyacyl-CoA dehydratase activity"/>
    <property type="evidence" value="ECO:0007669"/>
    <property type="project" value="UniProtKB-ARBA"/>
</dbReference>
<dbReference type="CDD" id="cd03448">
    <property type="entry name" value="HDE_HSD"/>
    <property type="match status" value="1"/>
</dbReference>
<keyword evidence="4" id="KW-0276">Fatty acid metabolism</keyword>
<dbReference type="InterPro" id="IPR003033">
    <property type="entry name" value="SCP2_sterol-bd_dom"/>
</dbReference>
<keyword evidence="7" id="KW-0576">Peroxisome</keyword>
<dbReference type="GO" id="GO:0016853">
    <property type="term" value="F:isomerase activity"/>
    <property type="evidence" value="ECO:0007669"/>
    <property type="project" value="UniProtKB-KW"/>
</dbReference>
<dbReference type="Gene3D" id="3.40.50.720">
    <property type="entry name" value="NAD(P)-binding Rossmann-like Domain"/>
    <property type="match status" value="1"/>
</dbReference>
<dbReference type="SUPFAM" id="SSF54637">
    <property type="entry name" value="Thioesterase/thiol ester dehydrase-isomerase"/>
    <property type="match status" value="2"/>
</dbReference>
<keyword evidence="5" id="KW-0560">Oxidoreductase</keyword>
<evidence type="ECO:0000256" key="11">
    <source>
        <dbReference type="SAM" id="MobiDB-lite"/>
    </source>
</evidence>
<comment type="similarity">
    <text evidence="3">Belongs to the short-chain dehydrogenases/reductases (SDR) family.</text>
</comment>
<dbReference type="SMART" id="SM00822">
    <property type="entry name" value="PKS_KR"/>
    <property type="match status" value="1"/>
</dbReference>
<dbReference type="CDD" id="cd05353">
    <property type="entry name" value="hydroxyacyl-CoA-like_DH_SDR_c-like"/>
    <property type="match status" value="1"/>
</dbReference>
<reference evidence="13" key="1">
    <citation type="submission" date="2022-01" db="EMBL/GenBank/DDBJ databases">
        <authorList>
            <person name="King R."/>
        </authorList>
    </citation>
    <scope>NUCLEOTIDE SEQUENCE</scope>
</reference>
<dbReference type="Proteomes" id="UP001153636">
    <property type="component" value="Chromosome 3"/>
</dbReference>
<dbReference type="Gene3D" id="1.10.287.4290">
    <property type="match status" value="1"/>
</dbReference>
<dbReference type="GO" id="GO:0006631">
    <property type="term" value="P:fatty acid metabolic process"/>
    <property type="evidence" value="ECO:0007669"/>
    <property type="project" value="UniProtKB-KW"/>
</dbReference>
<comment type="pathway">
    <text evidence="2">Lipid metabolism; fatty acid beta-oxidation.</text>
</comment>
<dbReference type="PRINTS" id="PR00081">
    <property type="entry name" value="GDHRDH"/>
</dbReference>
<dbReference type="InterPro" id="IPR057326">
    <property type="entry name" value="KR_dom"/>
</dbReference>
<dbReference type="InterPro" id="IPR029069">
    <property type="entry name" value="HotDog_dom_sf"/>
</dbReference>
<proteinExistence type="inferred from homology"/>
<dbReference type="Pfam" id="PF00106">
    <property type="entry name" value="adh_short"/>
    <property type="match status" value="1"/>
</dbReference>
<accession>A0A9P0GF57</accession>